<dbReference type="PROSITE" id="PS50293">
    <property type="entry name" value="TPR_REGION"/>
    <property type="match status" value="1"/>
</dbReference>
<dbReference type="PANTHER" id="PTHR12558">
    <property type="entry name" value="CELL DIVISION CYCLE 16,23,27"/>
    <property type="match status" value="1"/>
</dbReference>
<proteinExistence type="predicted"/>
<evidence type="ECO:0000256" key="3">
    <source>
        <dbReference type="ARBA" id="ARBA00022729"/>
    </source>
</evidence>
<evidence type="ECO:0000256" key="4">
    <source>
        <dbReference type="ARBA" id="ARBA00022737"/>
    </source>
</evidence>
<protein>
    <submittedName>
        <fullName evidence="10">Cellulose synthase</fullName>
    </submittedName>
</protein>
<dbReference type="Proteomes" id="UP000092256">
    <property type="component" value="Unassembled WGS sequence"/>
</dbReference>
<dbReference type="Pfam" id="PF13432">
    <property type="entry name" value="TPR_16"/>
    <property type="match status" value="1"/>
</dbReference>
<feature type="repeat" description="TPR" evidence="7">
    <location>
        <begin position="317"/>
        <end position="350"/>
    </location>
</feature>
<dbReference type="EMBL" id="LYVJ01000007">
    <property type="protein sequence ID" value="OBU66891.1"/>
    <property type="molecule type" value="Genomic_DNA"/>
</dbReference>
<evidence type="ECO:0000259" key="9">
    <source>
        <dbReference type="Pfam" id="PF05420"/>
    </source>
</evidence>
<dbReference type="GO" id="GO:0019867">
    <property type="term" value="C:outer membrane"/>
    <property type="evidence" value="ECO:0007669"/>
    <property type="project" value="InterPro"/>
</dbReference>
<dbReference type="UniPathway" id="UPA00694"/>
<keyword evidence="6" id="KW-0135">Cellulose biosynthesis</keyword>
<reference evidence="10 11" key="1">
    <citation type="submission" date="2016-05" db="EMBL/GenBank/DDBJ databases">
        <title>Draft Genome Sequences of Stenotrophomonas maltophilia Strains Sm32COP, Sm41DVV, Sm46PAILV, SmF3, SmF22, SmSOFb1 and SmCVFa1, Isolated from Different Manures, in France.</title>
        <authorList>
            <person name="Nazaret S."/>
            <person name="Bodilis J."/>
        </authorList>
    </citation>
    <scope>NUCLEOTIDE SEQUENCE [LARGE SCALE GENOMIC DNA]</scope>
    <source>
        <strain evidence="10 11">Sm46PAILV</strain>
    </source>
</reference>
<dbReference type="PROSITE" id="PS50005">
    <property type="entry name" value="TPR"/>
    <property type="match status" value="1"/>
</dbReference>
<dbReference type="RefSeq" id="WP_065199323.1">
    <property type="nucleotide sequence ID" value="NZ_LYVJ01000007.1"/>
</dbReference>
<evidence type="ECO:0000256" key="6">
    <source>
        <dbReference type="ARBA" id="ARBA00022916"/>
    </source>
</evidence>
<evidence type="ECO:0000256" key="2">
    <source>
        <dbReference type="ARBA" id="ARBA00005186"/>
    </source>
</evidence>
<evidence type="ECO:0000256" key="1">
    <source>
        <dbReference type="ARBA" id="ARBA00003476"/>
    </source>
</evidence>
<dbReference type="InterPro" id="IPR011990">
    <property type="entry name" value="TPR-like_helical_dom_sf"/>
</dbReference>
<dbReference type="Pfam" id="PF14559">
    <property type="entry name" value="TPR_19"/>
    <property type="match status" value="2"/>
</dbReference>
<comment type="caution">
    <text evidence="10">The sequence shown here is derived from an EMBL/GenBank/DDBJ whole genome shotgun (WGS) entry which is preliminary data.</text>
</comment>
<evidence type="ECO:0000256" key="7">
    <source>
        <dbReference type="PROSITE-ProRule" id="PRU00339"/>
    </source>
</evidence>
<dbReference type="InterPro" id="IPR019734">
    <property type="entry name" value="TPR_rpt"/>
</dbReference>
<dbReference type="Pfam" id="PF05420">
    <property type="entry name" value="BCSC_C"/>
    <property type="match status" value="1"/>
</dbReference>
<accession>A0A1A6XWD7</accession>
<dbReference type="SUPFAM" id="SSF48452">
    <property type="entry name" value="TPR-like"/>
    <property type="match status" value="3"/>
</dbReference>
<evidence type="ECO:0000313" key="10">
    <source>
        <dbReference type="EMBL" id="OBU66891.1"/>
    </source>
</evidence>
<dbReference type="NCBIfam" id="NF008520">
    <property type="entry name" value="PRK11447.1"/>
    <property type="match status" value="1"/>
</dbReference>
<dbReference type="Gene3D" id="1.25.40.10">
    <property type="entry name" value="Tetratricopeptide repeat domain"/>
    <property type="match status" value="4"/>
</dbReference>
<dbReference type="PROSITE" id="PS51257">
    <property type="entry name" value="PROKAR_LIPOPROTEIN"/>
    <property type="match status" value="1"/>
</dbReference>
<organism evidence="10 11">
    <name type="scientific">Stenotrophomonas maltophilia</name>
    <name type="common">Pseudomonas maltophilia</name>
    <name type="synonym">Xanthomonas maltophilia</name>
    <dbReference type="NCBI Taxonomy" id="40324"/>
    <lineage>
        <taxon>Bacteria</taxon>
        <taxon>Pseudomonadati</taxon>
        <taxon>Pseudomonadota</taxon>
        <taxon>Gammaproteobacteria</taxon>
        <taxon>Lysobacterales</taxon>
        <taxon>Lysobacteraceae</taxon>
        <taxon>Stenotrophomonas</taxon>
        <taxon>Stenotrophomonas maltophilia group</taxon>
    </lineage>
</organism>
<keyword evidence="4" id="KW-0677">Repeat</keyword>
<feature type="domain" description="Cellulose synthase operon C C-terminal" evidence="9">
    <location>
        <begin position="816"/>
        <end position="1172"/>
    </location>
</feature>
<dbReference type="SMART" id="SM00028">
    <property type="entry name" value="TPR"/>
    <property type="match status" value="4"/>
</dbReference>
<feature type="chain" id="PRO_5008353647" evidence="8">
    <location>
        <begin position="28"/>
        <end position="1193"/>
    </location>
</feature>
<dbReference type="OrthoDB" id="174989at2"/>
<dbReference type="PANTHER" id="PTHR12558:SF13">
    <property type="entry name" value="CELL DIVISION CYCLE PROTEIN 27 HOMOLOG"/>
    <property type="match status" value="1"/>
</dbReference>
<evidence type="ECO:0000256" key="8">
    <source>
        <dbReference type="SAM" id="SignalP"/>
    </source>
</evidence>
<dbReference type="AlphaFoldDB" id="A0A1A6XWD7"/>
<dbReference type="InterPro" id="IPR008410">
    <property type="entry name" value="BCSC_C"/>
</dbReference>
<feature type="signal peptide" evidence="8">
    <location>
        <begin position="1"/>
        <end position="27"/>
    </location>
</feature>
<gene>
    <name evidence="10" type="ORF">A9K58_10595</name>
</gene>
<keyword evidence="3 8" id="KW-0732">Signal</keyword>
<comment type="function">
    <text evidence="1">Required for maximal bacterial cellulose synthesis.</text>
</comment>
<keyword evidence="5 7" id="KW-0802">TPR repeat</keyword>
<name>A0A1A6XWD7_STEMA</name>
<evidence type="ECO:0000313" key="11">
    <source>
        <dbReference type="Proteomes" id="UP000092256"/>
    </source>
</evidence>
<dbReference type="GO" id="GO:0030244">
    <property type="term" value="P:cellulose biosynthetic process"/>
    <property type="evidence" value="ECO:0007669"/>
    <property type="project" value="UniProtKB-KW"/>
</dbReference>
<evidence type="ECO:0000256" key="5">
    <source>
        <dbReference type="ARBA" id="ARBA00022803"/>
    </source>
</evidence>
<sequence length="1193" mass="132070">MTRVRPPLKAVSGLVLLGLAGAGACMAQALPATPGGTVAEQRQWLLQQVRIGEATGRQSLIEDALARLRMLAPDDRSTLVAILEVQLSQQKLDDAQATLERLRRIGAGSRELAAGERLWRAYRGDLQQDLQQARLFAAGGRSAEALAIYRRLFNDDPPGLQLGLEYWRLRGTQADGRALAIRALAELDRRYPGNVTLLQTLSQLLFAAGRDSEALAALQRMGRNPEARGMAADAEWAYLKEQPADERNVRRLQDFITRNPTFSDIALVRERHADQHRRVSDPAWRAGLRGEQLLAAGRNEEAERAFVQALRGYPREASLLGGLGMALMRQGRREQAIDYFQRAVQATPAGDSNDKWRDLIASTRYWLQLDQADAALKAGRLDEAQRLYAQARRQQPRDVNAVLGLVDVAVARGDDAAAERQLQVARGMAPNDANVIRKLVQLYGRTDPHRLEAFITALPAAQRKLYAGDLRRLQLARLRERREQALAAGDAESAIALGQQLRSELPDDAWLAYALGNELRAAGRQDEADAVVTDMATRNGSAEARYAQALYLSGSDRLPQALAVLDALPRAQWDDDIRALSARLQRQQLIDHLWELRAQGRETEALALLQQQPPSTENDLLMAEWARLRGDSAQALHYYQRVLAAQPGNVDAQLGRVQAWIGIGDLASARRQMQDAPPQVADDATGQQRQLAAIWTDLGEEAKALSVLRGVLARRSGPDPQSWRDAARLLRRDDPQQALDMYAQAMSDNGLLSPAQATPRDDRALTLASRETEGDDWLRRSLRSDVEALYQQENPTLTVMQDTGRRSDGTPGISRLARDTRIAHLDAPFAGGLGWARIEQVSFDAGRFQTDGDGTYDEDFGSCDLDLVQADGTRLRAPGCTRFVHQRRNSGAGFAVGWRTLDDRWNIDLGHTPSHYVVGNWLGGVTLNGDLGRFGWGATVSRRPMTNSLLSQAGAYDPRSGIAWGGVTANGVTFSLGYDQGGRNGVWSNWSWHRLTGRNVVDNTRARAMAGWYHKLIQHPDMRLDVGTTAMYWRYQKDLGGYSLGQGGYYSPQRYASLSLPVSFAWRNDNWSVRLDGSVSVSSARTSSISRYPDQALIERVITQLEPQYGPLALDEAGLYTGDSSSTGTGYRLYGAVERRLGDHFVLGAAGTLQRSRDFSPNSFQLYLRYTFKPWQGNLPLPVSPLVPYGEFR</sequence>
<comment type="pathway">
    <text evidence="2">Glycan metabolism; bacterial cellulose biosynthesis.</text>
</comment>